<organism evidence="2 3">
    <name type="scientific">Limnobaculum eriocheiris</name>
    <dbReference type="NCBI Taxonomy" id="2897391"/>
    <lineage>
        <taxon>Bacteria</taxon>
        <taxon>Pseudomonadati</taxon>
        <taxon>Pseudomonadota</taxon>
        <taxon>Gammaproteobacteria</taxon>
        <taxon>Enterobacterales</taxon>
        <taxon>Budviciaceae</taxon>
        <taxon>Limnobaculum</taxon>
    </lineage>
</organism>
<comment type="caution">
    <text evidence="2">The sequence shown here is derived from an EMBL/GenBank/DDBJ whole genome shotgun (WGS) entry which is preliminary data.</text>
</comment>
<feature type="transmembrane region" description="Helical" evidence="1">
    <location>
        <begin position="30"/>
        <end position="48"/>
    </location>
</feature>
<dbReference type="Proteomes" id="UP001139171">
    <property type="component" value="Unassembled WGS sequence"/>
</dbReference>
<dbReference type="AlphaFoldDB" id="A0A9X1MVA2"/>
<dbReference type="InterPro" id="IPR032118">
    <property type="entry name" value="Phage_holin_HP1"/>
</dbReference>
<dbReference type="Pfam" id="PF16080">
    <property type="entry name" value="Phage_holin_2_3"/>
    <property type="match status" value="1"/>
</dbReference>
<dbReference type="EMBL" id="JAJNAG010000002">
    <property type="protein sequence ID" value="MCD1124830.1"/>
    <property type="molecule type" value="Genomic_DNA"/>
</dbReference>
<name>A0A9X1MVA2_9GAMM</name>
<dbReference type="RefSeq" id="WP_230607838.1">
    <property type="nucleotide sequence ID" value="NZ_JAJNAG010000002.1"/>
</dbReference>
<accession>A0A9X1MVA2</accession>
<sequence length="65" mass="7647">MRMDKYSSPASYFYSVFIALFGTLTLNDWAILVGIITGLGTFLVNWYYKRKDDKRKELGFREPEL</sequence>
<keyword evidence="3" id="KW-1185">Reference proteome</keyword>
<feature type="transmembrane region" description="Helical" evidence="1">
    <location>
        <begin position="7"/>
        <end position="24"/>
    </location>
</feature>
<evidence type="ECO:0000313" key="2">
    <source>
        <dbReference type="EMBL" id="MCD1124830.1"/>
    </source>
</evidence>
<keyword evidence="1" id="KW-0472">Membrane</keyword>
<keyword evidence="1" id="KW-1133">Transmembrane helix</keyword>
<protein>
    <submittedName>
        <fullName evidence="2">Phage holin family protein</fullName>
    </submittedName>
</protein>
<keyword evidence="1" id="KW-0812">Transmembrane</keyword>
<evidence type="ECO:0000313" key="3">
    <source>
        <dbReference type="Proteomes" id="UP001139171"/>
    </source>
</evidence>
<evidence type="ECO:0000256" key="1">
    <source>
        <dbReference type="SAM" id="Phobius"/>
    </source>
</evidence>
<proteinExistence type="predicted"/>
<gene>
    <name evidence="2" type="ORF">LPW36_02065</name>
</gene>
<reference evidence="2" key="1">
    <citation type="submission" date="2021-11" db="EMBL/GenBank/DDBJ databases">
        <title>Jinshanibacter sp. isolated from one year old Eriocheir sinensis.</title>
        <authorList>
            <person name="Li J.-Y."/>
            <person name="He W."/>
            <person name="Gao T.-H."/>
        </authorList>
    </citation>
    <scope>NUCLEOTIDE SEQUENCE</scope>
    <source>
        <strain evidence="2">LJY008</strain>
    </source>
</reference>